<organism evidence="1 2">
    <name type="scientific">Anaerospora hongkongensis</name>
    <dbReference type="NCBI Taxonomy" id="244830"/>
    <lineage>
        <taxon>Bacteria</taxon>
        <taxon>Bacillati</taxon>
        <taxon>Bacillota</taxon>
        <taxon>Negativicutes</taxon>
        <taxon>Selenomonadales</taxon>
        <taxon>Sporomusaceae</taxon>
        <taxon>Anaerospora</taxon>
    </lineage>
</organism>
<name>A0A4R1Q4S0_9FIRM</name>
<evidence type="ECO:0000313" key="2">
    <source>
        <dbReference type="Proteomes" id="UP000295063"/>
    </source>
</evidence>
<reference evidence="1 2" key="1">
    <citation type="submission" date="2019-03" db="EMBL/GenBank/DDBJ databases">
        <title>Genomic Encyclopedia of Type Strains, Phase IV (KMG-IV): sequencing the most valuable type-strain genomes for metagenomic binning, comparative biology and taxonomic classification.</title>
        <authorList>
            <person name="Goeker M."/>
        </authorList>
    </citation>
    <scope>NUCLEOTIDE SEQUENCE [LARGE SCALE GENOMIC DNA]</scope>
    <source>
        <strain evidence="1 2">DSM 15969</strain>
    </source>
</reference>
<dbReference type="Proteomes" id="UP000295063">
    <property type="component" value="Unassembled WGS sequence"/>
</dbReference>
<dbReference type="AlphaFoldDB" id="A0A4R1Q4S0"/>
<keyword evidence="2" id="KW-1185">Reference proteome</keyword>
<gene>
    <name evidence="1" type="ORF">EV210_110102</name>
</gene>
<dbReference type="OrthoDB" id="2381377at2"/>
<dbReference type="RefSeq" id="WP_132082202.1">
    <property type="nucleotide sequence ID" value="NZ_DALZLR010000009.1"/>
</dbReference>
<protein>
    <submittedName>
        <fullName evidence="1">Uncharacterized protein</fullName>
    </submittedName>
</protein>
<proteinExistence type="predicted"/>
<comment type="caution">
    <text evidence="1">The sequence shown here is derived from an EMBL/GenBank/DDBJ whole genome shotgun (WGS) entry which is preliminary data.</text>
</comment>
<accession>A0A4R1Q4S0</accession>
<dbReference type="NCBIfam" id="NF045650">
    <property type="entry name" value="CD1247_Nterm"/>
    <property type="match status" value="1"/>
</dbReference>
<sequence>MGNLKEQVAYLQGLTKGLNLNENSAEGKMLLKIVDVLDSFAEEIQCVNVAQEDLETYMETIDEDLTDLEDEVYVDSYEDSDLGEEYEDDFVEVACPVCHEEVTFDADILDDEDAIEVTCPHCGGVVYDNTLAFDEDELDNLDTRHTMHPGV</sequence>
<dbReference type="EMBL" id="SLUI01000010">
    <property type="protein sequence ID" value="TCL35858.1"/>
    <property type="molecule type" value="Genomic_DNA"/>
</dbReference>
<dbReference type="InterPro" id="IPR054688">
    <property type="entry name" value="CD1247_N"/>
</dbReference>
<evidence type="ECO:0000313" key="1">
    <source>
        <dbReference type="EMBL" id="TCL35858.1"/>
    </source>
</evidence>